<keyword evidence="1" id="KW-0812">Transmembrane</keyword>
<proteinExistence type="predicted"/>
<evidence type="ECO:0000256" key="1">
    <source>
        <dbReference type="SAM" id="Phobius"/>
    </source>
</evidence>
<protein>
    <submittedName>
        <fullName evidence="2">Uncharacterized protein</fullName>
    </submittedName>
</protein>
<accession>A0A1H7W555</accession>
<dbReference type="Proteomes" id="UP000198553">
    <property type="component" value="Unassembled WGS sequence"/>
</dbReference>
<keyword evidence="3" id="KW-1185">Reference proteome</keyword>
<sequence>MLEQAFVPCLVASFVGHYVTVSAWGVKHKEKMMIDNLPDLSINSSREFLQSNHSQIIEGPWWSQ</sequence>
<dbReference type="EMBL" id="FOBW01000001">
    <property type="protein sequence ID" value="SEM16117.1"/>
    <property type="molecule type" value="Genomic_DNA"/>
</dbReference>
<organism evidence="2 3">
    <name type="scientific">Mesobacillus persicus</name>
    <dbReference type="NCBI Taxonomy" id="930146"/>
    <lineage>
        <taxon>Bacteria</taxon>
        <taxon>Bacillati</taxon>
        <taxon>Bacillota</taxon>
        <taxon>Bacilli</taxon>
        <taxon>Bacillales</taxon>
        <taxon>Bacillaceae</taxon>
        <taxon>Mesobacillus</taxon>
    </lineage>
</organism>
<keyword evidence="1" id="KW-0472">Membrane</keyword>
<feature type="transmembrane region" description="Helical" evidence="1">
    <location>
        <begin position="6"/>
        <end position="26"/>
    </location>
</feature>
<dbReference type="AlphaFoldDB" id="A0A1H7W555"/>
<evidence type="ECO:0000313" key="2">
    <source>
        <dbReference type="EMBL" id="SEM16117.1"/>
    </source>
</evidence>
<name>A0A1H7W555_9BACI</name>
<reference evidence="3" key="1">
    <citation type="submission" date="2016-10" db="EMBL/GenBank/DDBJ databases">
        <authorList>
            <person name="Varghese N."/>
            <person name="Submissions S."/>
        </authorList>
    </citation>
    <scope>NUCLEOTIDE SEQUENCE [LARGE SCALE GENOMIC DNA]</scope>
    <source>
        <strain evidence="3">B48,IBRC-M 10115,DSM 25386,CECT 8001</strain>
    </source>
</reference>
<evidence type="ECO:0000313" key="3">
    <source>
        <dbReference type="Proteomes" id="UP000198553"/>
    </source>
</evidence>
<gene>
    <name evidence="2" type="ORF">SAMN05192533_101255</name>
</gene>
<dbReference type="STRING" id="930146.SAMN05192533_101255"/>
<keyword evidence="1" id="KW-1133">Transmembrane helix</keyword>